<feature type="transmembrane region" description="Helical" evidence="3">
    <location>
        <begin position="12"/>
        <end position="36"/>
    </location>
</feature>
<evidence type="ECO:0000313" key="7">
    <source>
        <dbReference type="Proteomes" id="UP000230750"/>
    </source>
</evidence>
<keyword evidence="2" id="KW-0175">Coiled coil</keyword>
<evidence type="ECO:0000259" key="5">
    <source>
        <dbReference type="Pfam" id="PF25683"/>
    </source>
</evidence>
<dbReference type="InterPro" id="IPR027417">
    <property type="entry name" value="P-loop_NTPase"/>
</dbReference>
<feature type="domain" description="Up-regulator of cell proliferation-like" evidence="4">
    <location>
        <begin position="194"/>
        <end position="463"/>
    </location>
</feature>
<feature type="coiled-coil region" evidence="2">
    <location>
        <begin position="1008"/>
        <end position="1053"/>
    </location>
</feature>
<feature type="domain" description="VLIG-type G" evidence="5">
    <location>
        <begin position="571"/>
        <end position="831"/>
    </location>
</feature>
<dbReference type="InterPro" id="IPR057365">
    <property type="entry name" value="URGCP"/>
</dbReference>
<keyword evidence="7" id="KW-1185">Reference proteome</keyword>
<evidence type="ECO:0000256" key="2">
    <source>
        <dbReference type="SAM" id="Coils"/>
    </source>
</evidence>
<dbReference type="InterPro" id="IPR030383">
    <property type="entry name" value="G_VLIG_dom"/>
</dbReference>
<comment type="similarity">
    <text evidence="1">Belongs to the TRAFAC class dynamin-like GTPase superfamily. Very large inducible GTPase (VLIG) family.</text>
</comment>
<protein>
    <submittedName>
        <fullName evidence="6">Putative interferon-induced very large GTPase 1-like isoform X2</fullName>
    </submittedName>
</protein>
<dbReference type="EMBL" id="MRZV01000587">
    <property type="protein sequence ID" value="PIK47330.1"/>
    <property type="molecule type" value="Genomic_DNA"/>
</dbReference>
<accession>A0A2G8KH83</accession>
<dbReference type="PANTHER" id="PTHR14819:SF25">
    <property type="entry name" value="CHROMOSOME UNDETERMINED SCAFFOLD_52, WHOLE GENOME SHOTGUN SEQUENCE"/>
    <property type="match status" value="1"/>
</dbReference>
<keyword evidence="3" id="KW-1133">Transmembrane helix</keyword>
<dbReference type="Pfam" id="PF25496">
    <property type="entry name" value="URGCP"/>
    <property type="match status" value="1"/>
</dbReference>
<proteinExistence type="inferred from homology"/>
<evidence type="ECO:0000256" key="1">
    <source>
        <dbReference type="ARBA" id="ARBA00006828"/>
    </source>
</evidence>
<gene>
    <name evidence="6" type="ORF">BSL78_15806</name>
</gene>
<organism evidence="6 7">
    <name type="scientific">Stichopus japonicus</name>
    <name type="common">Sea cucumber</name>
    <dbReference type="NCBI Taxonomy" id="307972"/>
    <lineage>
        <taxon>Eukaryota</taxon>
        <taxon>Metazoa</taxon>
        <taxon>Echinodermata</taxon>
        <taxon>Eleutherozoa</taxon>
        <taxon>Echinozoa</taxon>
        <taxon>Holothuroidea</taxon>
        <taxon>Aspidochirotacea</taxon>
        <taxon>Aspidochirotida</taxon>
        <taxon>Stichopodidae</taxon>
        <taxon>Apostichopus</taxon>
    </lineage>
</organism>
<dbReference type="STRING" id="307972.A0A2G8KH83"/>
<comment type="caution">
    <text evidence="6">The sequence shown here is derived from an EMBL/GenBank/DDBJ whole genome shotgun (WGS) entry which is preliminary data.</text>
</comment>
<evidence type="ECO:0000259" key="4">
    <source>
        <dbReference type="Pfam" id="PF25496"/>
    </source>
</evidence>
<keyword evidence="3" id="KW-0812">Transmembrane</keyword>
<dbReference type="Gene3D" id="3.40.50.300">
    <property type="entry name" value="P-loop containing nucleotide triphosphate hydrolases"/>
    <property type="match status" value="1"/>
</dbReference>
<keyword evidence="3" id="KW-0472">Membrane</keyword>
<reference evidence="6 7" key="1">
    <citation type="journal article" date="2017" name="PLoS Biol.">
        <title>The sea cucumber genome provides insights into morphological evolution and visceral regeneration.</title>
        <authorList>
            <person name="Zhang X."/>
            <person name="Sun L."/>
            <person name="Yuan J."/>
            <person name="Sun Y."/>
            <person name="Gao Y."/>
            <person name="Zhang L."/>
            <person name="Li S."/>
            <person name="Dai H."/>
            <person name="Hamel J.F."/>
            <person name="Liu C."/>
            <person name="Yu Y."/>
            <person name="Liu S."/>
            <person name="Lin W."/>
            <person name="Guo K."/>
            <person name="Jin S."/>
            <person name="Xu P."/>
            <person name="Storey K.B."/>
            <person name="Huan P."/>
            <person name="Zhang T."/>
            <person name="Zhou Y."/>
            <person name="Zhang J."/>
            <person name="Lin C."/>
            <person name="Li X."/>
            <person name="Xing L."/>
            <person name="Huo D."/>
            <person name="Sun M."/>
            <person name="Wang L."/>
            <person name="Mercier A."/>
            <person name="Li F."/>
            <person name="Yang H."/>
            <person name="Xiang J."/>
        </authorList>
    </citation>
    <scope>NUCLEOTIDE SEQUENCE [LARGE SCALE GENOMIC DNA]</scope>
    <source>
        <strain evidence="6">Shaxun</strain>
        <tissue evidence="6">Muscle</tissue>
    </source>
</reference>
<dbReference type="SUPFAM" id="SSF52540">
    <property type="entry name" value="P-loop containing nucleoside triphosphate hydrolases"/>
    <property type="match status" value="1"/>
</dbReference>
<feature type="transmembrane region" description="Helical" evidence="3">
    <location>
        <begin position="56"/>
        <end position="75"/>
    </location>
</feature>
<sequence>MDEEDHNQHRDVSVLTLLLIPAFTVAAINLAFYNRIKSHLVPDPGHPNDGNKKTRFALFFAMNIFAYLLATQIYLGGLYLPIFLCVTISAAGGYLIAKYMLPEHETILPEVPSEEEKDFTNLVGLIGLDEASKLTLQDQRMVKDDLNTNDRRDIIQTFLNRLSFGQQTAVQDLSDHLKSLEEVKEKSNGDDGIRDILFAILTCCDIHLLQEVLRNLSLIGKAVPIILPRLHQNPVLLHYGLRRSYVCTSTEDVKGIINQPFVTISCFRMGKVSVSKTKILNEMLSAMSNSDMPCKAYLSEDKDNAFSKGIVECAWYLPTQEENDIKVPLAILNLQGDSLNHKVQAQFCCKVSSTVILFVETTIKDEVQKRVKEISESSNVILVSNYTDCMVPFQKTQNVTFVEHTAAIRPQLGHILLNHIKKTVLTDKQISFAMFPQICEMLDIDVDDEFLNFKNAKVISHNIVDAVEAEGKAQREIFPLQDLWKDWVEVDREDIGVDGIEHKISNKLHRKREIRNLQKDSSLGEPLKTFLSCLDSDIENSYLLYRYLETFSVLRLGTVLQNEQDTNIKFDVNDLVHEVGQMVECDHPRIARSASSATDNETYPEKFAYLFERGVSLPLCHSNANAIGIKWLHEVFDSLQCRFISDFKVCVVSIIGCKETKKTSLINQLFGVNFSFCSKGDGLIVQLLPVRNANNANIPYDFLLILNTESFNIEKTSFQADIERNNFICSLATCLADVVLINTTDEMCKEDKKTFMKTISKSLLRMKEVNKSGKCFLVNHTQTNPSNSDWEYDSDKVFKETINYLQEILQSDGNEISKQDISDIFLFQNERCAFTVRPSETFLSSKDQHQSSDVLALRQFILKLLESCTRPQMSFNGFCQRLADVDKALKTSSFVENFQDTNIEKLKDEFVALYRGMILQIRQDLSEKLALACNDLRYGSSNDMENLKSKQLDVLSQTASDKMKAFQQNVSEMLQSPKYKCLQAQEHYFAQDIESNKVSFLQTVEQCLQEITEEVKRSESIVKQVKNARELFIEKLEENTKDSTETFERTKQEFLNTMQRRYPLYELRDIQQNTEENMLYILKQCGKEVESLLTNRSLSECANAQKTSSTSNIIRTINDNFNVANEDISMIFDKVHSKITNISSNPHEIAATSKELCVFLKEFENEFSVVVDRITMYLYFGSNFLSKVHEAHLRNDIKALSVDDIESTDRRINEKITSLFNHVDYEIKLAEPLDYTSLESKAVLFLSNLEKVCSNSDMIVLREVMTSSNITKCTLLPFNLITLQRLDRYFLSMLPILSSEDMNSINSTVIEAKMTVIGRALSKAFLDFSRTLHEMFNLIHRAIIDGSDSEKAKAAALVHISAWSSHVISLKKLEQHRVQNIVNTFSHEESTLCLAIQKTRNFENCDSPVGEIVGKALVNSVVKVAEESLVRRIRDSLFVKSEVFNLKRTFIGTVLRDLCVKGDYLGFAQFFKNYDSFTEKWILEFIANECNKSDNSNIETLKIDIMRFFITKTNKVIEETMKQFASEASQSLKMWLELFQKNMRTYCKTCCSVSTLDEMANLATVHNFENFTESMRIVLKQLKSLLEESIILPKRGNMDDTKTWLMSLPGQIHIELAQIIKGCTEQCPFCGAVCENTLEGHEFHGTELHYPGGLKGWHEVESMTLFIEVCTSAVASQMKYRSPKSDFRSYSEYKEDYPTWNIPSKADEPNEFWKYIFNRLNRQFAKHYNCVEADIPEDWSKFTKEEAIRSVERAYDLIPLNLTTTLDRGM</sequence>
<dbReference type="PANTHER" id="PTHR14819">
    <property type="entry name" value="GTP-BINDING"/>
    <property type="match status" value="1"/>
</dbReference>
<evidence type="ECO:0000256" key="3">
    <source>
        <dbReference type="SAM" id="Phobius"/>
    </source>
</evidence>
<dbReference type="InterPro" id="IPR052986">
    <property type="entry name" value="VLIG_GTPase"/>
</dbReference>
<dbReference type="OrthoDB" id="1597724at2759"/>
<evidence type="ECO:0000313" key="6">
    <source>
        <dbReference type="EMBL" id="PIK47330.1"/>
    </source>
</evidence>
<name>A0A2G8KH83_STIJA</name>
<feature type="transmembrane region" description="Helical" evidence="3">
    <location>
        <begin position="82"/>
        <end position="101"/>
    </location>
</feature>
<dbReference type="Pfam" id="PF25683">
    <property type="entry name" value="URGCP_GTPase"/>
    <property type="match status" value="1"/>
</dbReference>
<dbReference type="Proteomes" id="UP000230750">
    <property type="component" value="Unassembled WGS sequence"/>
</dbReference>